<sequence>MTPAESLGDDLESPASPELLPTPTRKKPGRKPKQKRLVSRPKPQPKPAEAAVGAGTEATGDVLNDAGGEIKESAFFNIPQEIRNRIYRHLLVSRNPIQVKQLWTEPARQKARRMPRRRGAAPEKLFNEETDMGIDPRILCVSKQAYLEGSRILYSENTFHYMLRDPKCRARAHTSLSPTGPNQINFAKYCHLFRHISIELEPNRTDHDHERLLERSLECLARADGSSSPSSSRANSPASRIFLDTLTLTITPVKPVKIPLGNMPGGRSRIPTAIKFFSRNSVADRLLRRINTRSIRFNIHVEPHREDEDSDDESDDDDLGLDGSGIVRIDGTNNLRHLETTIDLRFSPRYMNQAADVPKVIRVYPDEFWQADRHILAKRAMVGQRAEYALAELHSRLWEAWMNPDQAVRDGLWEDHGVAEQRRRINRAKHQVKFDCDALLFQKRRKKKTKTVKKGKESLIISIGRHGGAIRAFRAN</sequence>
<dbReference type="PANTHER" id="PTHR42085:SF2">
    <property type="entry name" value="F-BOX DOMAIN-CONTAINING PROTEIN"/>
    <property type="match status" value="1"/>
</dbReference>
<evidence type="ECO:0000256" key="1">
    <source>
        <dbReference type="SAM" id="MobiDB-lite"/>
    </source>
</evidence>
<protein>
    <submittedName>
        <fullName evidence="2">Uncharacterized protein</fullName>
    </submittedName>
</protein>
<evidence type="ECO:0000313" key="3">
    <source>
        <dbReference type="Proteomes" id="UP001301769"/>
    </source>
</evidence>
<feature type="compositionally biased region" description="Basic residues" evidence="1">
    <location>
        <begin position="24"/>
        <end position="39"/>
    </location>
</feature>
<name>A0AAN6YI51_9PEZI</name>
<evidence type="ECO:0000313" key="2">
    <source>
        <dbReference type="EMBL" id="KAK4217112.1"/>
    </source>
</evidence>
<dbReference type="PANTHER" id="PTHR42085">
    <property type="entry name" value="F-BOX DOMAIN-CONTAINING PROTEIN"/>
    <property type="match status" value="1"/>
</dbReference>
<dbReference type="InterPro" id="IPR038883">
    <property type="entry name" value="AN11006-like"/>
</dbReference>
<gene>
    <name evidence="2" type="ORF">QBC37DRAFT_277998</name>
</gene>
<accession>A0AAN6YI51</accession>
<organism evidence="2 3">
    <name type="scientific">Rhypophila decipiens</name>
    <dbReference type="NCBI Taxonomy" id="261697"/>
    <lineage>
        <taxon>Eukaryota</taxon>
        <taxon>Fungi</taxon>
        <taxon>Dikarya</taxon>
        <taxon>Ascomycota</taxon>
        <taxon>Pezizomycotina</taxon>
        <taxon>Sordariomycetes</taxon>
        <taxon>Sordariomycetidae</taxon>
        <taxon>Sordariales</taxon>
        <taxon>Naviculisporaceae</taxon>
        <taxon>Rhypophila</taxon>
    </lineage>
</organism>
<dbReference type="EMBL" id="MU858062">
    <property type="protein sequence ID" value="KAK4217112.1"/>
    <property type="molecule type" value="Genomic_DNA"/>
</dbReference>
<dbReference type="AlphaFoldDB" id="A0AAN6YI51"/>
<keyword evidence="3" id="KW-1185">Reference proteome</keyword>
<reference evidence="2" key="2">
    <citation type="submission" date="2023-05" db="EMBL/GenBank/DDBJ databases">
        <authorList>
            <consortium name="Lawrence Berkeley National Laboratory"/>
            <person name="Steindorff A."/>
            <person name="Hensen N."/>
            <person name="Bonometti L."/>
            <person name="Westerberg I."/>
            <person name="Brannstrom I.O."/>
            <person name="Guillou S."/>
            <person name="Cros-Aarteil S."/>
            <person name="Calhoun S."/>
            <person name="Haridas S."/>
            <person name="Kuo A."/>
            <person name="Mondo S."/>
            <person name="Pangilinan J."/>
            <person name="Riley R."/>
            <person name="Labutti K."/>
            <person name="Andreopoulos B."/>
            <person name="Lipzen A."/>
            <person name="Chen C."/>
            <person name="Yanf M."/>
            <person name="Daum C."/>
            <person name="Ng V."/>
            <person name="Clum A."/>
            <person name="Ohm R."/>
            <person name="Martin F."/>
            <person name="Silar P."/>
            <person name="Natvig D."/>
            <person name="Lalanne C."/>
            <person name="Gautier V."/>
            <person name="Ament-Velasquez S.L."/>
            <person name="Kruys A."/>
            <person name="Hutchinson M.I."/>
            <person name="Powell A.J."/>
            <person name="Barry K."/>
            <person name="Miller A.N."/>
            <person name="Grigoriev I.V."/>
            <person name="Debuchy R."/>
            <person name="Gladieux P."/>
            <person name="Thoren M.H."/>
            <person name="Johannesson H."/>
        </authorList>
    </citation>
    <scope>NUCLEOTIDE SEQUENCE</scope>
    <source>
        <strain evidence="2">PSN293</strain>
    </source>
</reference>
<reference evidence="2" key="1">
    <citation type="journal article" date="2023" name="Mol. Phylogenet. Evol.">
        <title>Genome-scale phylogeny and comparative genomics of the fungal order Sordariales.</title>
        <authorList>
            <person name="Hensen N."/>
            <person name="Bonometti L."/>
            <person name="Westerberg I."/>
            <person name="Brannstrom I.O."/>
            <person name="Guillou S."/>
            <person name="Cros-Aarteil S."/>
            <person name="Calhoun S."/>
            <person name="Haridas S."/>
            <person name="Kuo A."/>
            <person name="Mondo S."/>
            <person name="Pangilinan J."/>
            <person name="Riley R."/>
            <person name="LaButti K."/>
            <person name="Andreopoulos B."/>
            <person name="Lipzen A."/>
            <person name="Chen C."/>
            <person name="Yan M."/>
            <person name="Daum C."/>
            <person name="Ng V."/>
            <person name="Clum A."/>
            <person name="Steindorff A."/>
            <person name="Ohm R.A."/>
            <person name="Martin F."/>
            <person name="Silar P."/>
            <person name="Natvig D.O."/>
            <person name="Lalanne C."/>
            <person name="Gautier V."/>
            <person name="Ament-Velasquez S.L."/>
            <person name="Kruys A."/>
            <person name="Hutchinson M.I."/>
            <person name="Powell A.J."/>
            <person name="Barry K."/>
            <person name="Miller A.N."/>
            <person name="Grigoriev I.V."/>
            <person name="Debuchy R."/>
            <person name="Gladieux P."/>
            <person name="Hiltunen Thoren M."/>
            <person name="Johannesson H."/>
        </authorList>
    </citation>
    <scope>NUCLEOTIDE SEQUENCE</scope>
    <source>
        <strain evidence="2">PSN293</strain>
    </source>
</reference>
<comment type="caution">
    <text evidence="2">The sequence shown here is derived from an EMBL/GenBank/DDBJ whole genome shotgun (WGS) entry which is preliminary data.</text>
</comment>
<proteinExistence type="predicted"/>
<dbReference type="Proteomes" id="UP001301769">
    <property type="component" value="Unassembled WGS sequence"/>
</dbReference>
<feature type="region of interest" description="Disordered" evidence="1">
    <location>
        <begin position="1"/>
        <end position="64"/>
    </location>
</feature>
<feature type="compositionally biased region" description="Low complexity" evidence="1">
    <location>
        <begin position="48"/>
        <end position="60"/>
    </location>
</feature>